<evidence type="ECO:0000313" key="2">
    <source>
        <dbReference type="EMBL" id="ANZ36811.1"/>
    </source>
</evidence>
<gene>
    <name evidence="2" type="ORF">BBK82_12755</name>
</gene>
<sequence>MRCRRSETDDRGMVTVEAAIAVCALLIVMGLAAAGLTAVIEQLRCTDAAREAARLSARGERERGVQAVAQIAPGATAEFQDEGDAVRVVVRLRGPLGVPLRATAFAVLEPR</sequence>
<name>A0A1B2HGG3_9PSEU</name>
<proteinExistence type="predicted"/>
<organism evidence="2 3">
    <name type="scientific">Lentzea guizhouensis</name>
    <dbReference type="NCBI Taxonomy" id="1586287"/>
    <lineage>
        <taxon>Bacteria</taxon>
        <taxon>Bacillati</taxon>
        <taxon>Actinomycetota</taxon>
        <taxon>Actinomycetes</taxon>
        <taxon>Pseudonocardiales</taxon>
        <taxon>Pseudonocardiaceae</taxon>
        <taxon>Lentzea</taxon>
    </lineage>
</organism>
<evidence type="ECO:0000256" key="1">
    <source>
        <dbReference type="SAM" id="Phobius"/>
    </source>
</evidence>
<protein>
    <recommendedName>
        <fullName evidence="4">Pilus assembly protein TadE</fullName>
    </recommendedName>
</protein>
<dbReference type="Proteomes" id="UP000093053">
    <property type="component" value="Chromosome"/>
</dbReference>
<dbReference type="OrthoDB" id="4481209at2"/>
<feature type="transmembrane region" description="Helical" evidence="1">
    <location>
        <begin position="12"/>
        <end position="40"/>
    </location>
</feature>
<keyword evidence="3" id="KW-1185">Reference proteome</keyword>
<keyword evidence="1" id="KW-0812">Transmembrane</keyword>
<reference evidence="2 3" key="1">
    <citation type="submission" date="2016-07" db="EMBL/GenBank/DDBJ databases">
        <title>Complete genome sequence of the Lentzea guizhouensis DHS C013.</title>
        <authorList>
            <person name="Cao C."/>
        </authorList>
    </citation>
    <scope>NUCLEOTIDE SEQUENCE [LARGE SCALE GENOMIC DNA]</scope>
    <source>
        <strain evidence="2 3">DHS C013</strain>
    </source>
</reference>
<dbReference type="STRING" id="1586287.BBK82_12755"/>
<dbReference type="AlphaFoldDB" id="A0A1B2HGG3"/>
<keyword evidence="1" id="KW-1133">Transmembrane helix</keyword>
<dbReference type="InterPro" id="IPR049790">
    <property type="entry name" value="Rv3655c/TadE"/>
</dbReference>
<accession>A0A1B2HGG3</accession>
<keyword evidence="1" id="KW-0472">Membrane</keyword>
<evidence type="ECO:0008006" key="4">
    <source>
        <dbReference type="Google" id="ProtNLM"/>
    </source>
</evidence>
<dbReference type="KEGG" id="led:BBK82_12755"/>
<dbReference type="EMBL" id="CP016793">
    <property type="protein sequence ID" value="ANZ36811.1"/>
    <property type="molecule type" value="Genomic_DNA"/>
</dbReference>
<evidence type="ECO:0000313" key="3">
    <source>
        <dbReference type="Proteomes" id="UP000093053"/>
    </source>
</evidence>
<dbReference type="NCBIfam" id="NF041390">
    <property type="entry name" value="TadE_Rv3655c"/>
    <property type="match status" value="1"/>
</dbReference>